<feature type="transmembrane region" description="Helical" evidence="1">
    <location>
        <begin position="6"/>
        <end position="24"/>
    </location>
</feature>
<keyword evidence="1" id="KW-0472">Membrane</keyword>
<name>A0A1R3WMJ6_9BACT</name>
<keyword evidence="1" id="KW-0812">Transmembrane</keyword>
<evidence type="ECO:0000313" key="3">
    <source>
        <dbReference type="Proteomes" id="UP000187181"/>
    </source>
</evidence>
<evidence type="ECO:0000313" key="2">
    <source>
        <dbReference type="EMBL" id="SIT79105.1"/>
    </source>
</evidence>
<evidence type="ECO:0000256" key="1">
    <source>
        <dbReference type="SAM" id="Phobius"/>
    </source>
</evidence>
<accession>A0A1R3WMJ6</accession>
<reference evidence="3" key="1">
    <citation type="submission" date="2017-01" db="EMBL/GenBank/DDBJ databases">
        <authorList>
            <person name="Varghese N."/>
            <person name="Submissions S."/>
        </authorList>
    </citation>
    <scope>NUCLEOTIDE SEQUENCE [LARGE SCALE GENOMIC DNA]</scope>
    <source>
        <strain evidence="3">LP100</strain>
    </source>
</reference>
<dbReference type="EMBL" id="FTPP01000001">
    <property type="protein sequence ID" value="SIT79105.1"/>
    <property type="molecule type" value="Genomic_DNA"/>
</dbReference>
<protein>
    <submittedName>
        <fullName evidence="2">Uncharacterized protein</fullName>
    </submittedName>
</protein>
<dbReference type="Proteomes" id="UP000187181">
    <property type="component" value="Unassembled WGS sequence"/>
</dbReference>
<keyword evidence="3" id="KW-1185">Reference proteome</keyword>
<organism evidence="2 3">
    <name type="scientific">Pontibacter indicus</name>
    <dbReference type="NCBI Taxonomy" id="1317125"/>
    <lineage>
        <taxon>Bacteria</taxon>
        <taxon>Pseudomonadati</taxon>
        <taxon>Bacteroidota</taxon>
        <taxon>Cytophagia</taxon>
        <taxon>Cytophagales</taxon>
        <taxon>Hymenobacteraceae</taxon>
        <taxon>Pontibacter</taxon>
    </lineage>
</organism>
<proteinExistence type="predicted"/>
<dbReference type="STRING" id="1317125.SAMN05444128_0706"/>
<dbReference type="AlphaFoldDB" id="A0A1R3WMJ6"/>
<gene>
    <name evidence="2" type="ORF">SAMN05444128_0706</name>
</gene>
<sequence>MESSLLVPVYALKFVSIYLIRLGTKGNKTIRGGQAKRLTTSYIFEEMKFEKNRLLDQ</sequence>
<keyword evidence="1" id="KW-1133">Transmembrane helix</keyword>